<dbReference type="InterPro" id="IPR043129">
    <property type="entry name" value="ATPase_NBD"/>
</dbReference>
<evidence type="ECO:0000313" key="3">
    <source>
        <dbReference type="Proteomes" id="UP000198346"/>
    </source>
</evidence>
<feature type="domain" description="Gcp-like" evidence="1">
    <location>
        <begin position="47"/>
        <end position="143"/>
    </location>
</feature>
<evidence type="ECO:0000313" key="2">
    <source>
        <dbReference type="EMBL" id="SNT68109.1"/>
    </source>
</evidence>
<proteinExistence type="predicted"/>
<evidence type="ECO:0000259" key="1">
    <source>
        <dbReference type="Pfam" id="PF00814"/>
    </source>
</evidence>
<dbReference type="SUPFAM" id="SSF53067">
    <property type="entry name" value="Actin-like ATPase domain"/>
    <property type="match status" value="2"/>
</dbReference>
<dbReference type="GO" id="GO:0005829">
    <property type="term" value="C:cytosol"/>
    <property type="evidence" value="ECO:0007669"/>
    <property type="project" value="TreeGrafter"/>
</dbReference>
<dbReference type="NCBIfam" id="TIGR03725">
    <property type="entry name" value="T6A_YeaZ"/>
    <property type="match status" value="1"/>
</dbReference>
<reference evidence="2 3" key="1">
    <citation type="submission" date="2017-07" db="EMBL/GenBank/DDBJ databases">
        <authorList>
            <person name="Sun Z.S."/>
            <person name="Albrecht U."/>
            <person name="Echele G."/>
            <person name="Lee C.C."/>
        </authorList>
    </citation>
    <scope>NUCLEOTIDE SEQUENCE [LARGE SCALE GENOMIC DNA]</scope>
    <source>
        <strain evidence="2 3">CGMCC 1.12710</strain>
    </source>
</reference>
<keyword evidence="3" id="KW-1185">Reference proteome</keyword>
<dbReference type="AlphaFoldDB" id="A0A239PLA2"/>
<dbReference type="Pfam" id="PF00814">
    <property type="entry name" value="TsaD"/>
    <property type="match status" value="1"/>
</dbReference>
<dbReference type="InterPro" id="IPR022496">
    <property type="entry name" value="T6A_TsaB"/>
</dbReference>
<protein>
    <submittedName>
        <fullName evidence="2">tRNA threonylcarbamoyladenosine biosynthesis protein TsaB</fullName>
    </submittedName>
</protein>
<dbReference type="EMBL" id="FZQA01000001">
    <property type="protein sequence ID" value="SNT68109.1"/>
    <property type="molecule type" value="Genomic_DNA"/>
</dbReference>
<name>A0A239PLA2_9PROT</name>
<dbReference type="PANTHER" id="PTHR11735:SF11">
    <property type="entry name" value="TRNA THREONYLCARBAMOYLADENOSINE BIOSYNTHESIS PROTEIN TSAB"/>
    <property type="match status" value="1"/>
</dbReference>
<dbReference type="PANTHER" id="PTHR11735">
    <property type="entry name" value="TRNA N6-ADENOSINE THREONYLCARBAMOYLTRANSFERASE"/>
    <property type="match status" value="1"/>
</dbReference>
<gene>
    <name evidence="2" type="ORF">SAMN06297382_0605</name>
</gene>
<sequence length="246" mass="24282">MPALPNDDFGAKDRTMIVLGLDTALKACSAAILKDGAPLARTSAPLERGHAERLAPMVAGTLAAAGLSARDIDRVGVVVGPGTFAGVRVGLAFARGLAVGTGIEAVGVTSLAALAAGIATATAPLRAAVIDARRGQVYAALYDAALVPRLEPFVAAPEEALRRLMDAAGGAAVALAGDGVAPMGPAPKGWIAEGGPDVIDAMAVARLAAGAARPEAPPAPLYLRPPDARPAAAAAFAGLLARGDAP</sequence>
<dbReference type="Gene3D" id="3.30.420.40">
    <property type="match status" value="2"/>
</dbReference>
<dbReference type="Proteomes" id="UP000198346">
    <property type="component" value="Unassembled WGS sequence"/>
</dbReference>
<dbReference type="RefSeq" id="WP_089411088.1">
    <property type="nucleotide sequence ID" value="NZ_FZQA01000001.1"/>
</dbReference>
<dbReference type="OrthoDB" id="9809995at2"/>
<organism evidence="2 3">
    <name type="scientific">Amphiplicatus metriothermophilus</name>
    <dbReference type="NCBI Taxonomy" id="1519374"/>
    <lineage>
        <taxon>Bacteria</taxon>
        <taxon>Pseudomonadati</taxon>
        <taxon>Pseudomonadota</taxon>
        <taxon>Alphaproteobacteria</taxon>
        <taxon>Parvularculales</taxon>
        <taxon>Parvularculaceae</taxon>
        <taxon>Amphiplicatus</taxon>
    </lineage>
</organism>
<dbReference type="InterPro" id="IPR000905">
    <property type="entry name" value="Gcp-like_dom"/>
</dbReference>
<accession>A0A239PLA2</accession>
<dbReference type="GO" id="GO:0002949">
    <property type="term" value="P:tRNA threonylcarbamoyladenosine modification"/>
    <property type="evidence" value="ECO:0007669"/>
    <property type="project" value="InterPro"/>
</dbReference>